<keyword evidence="5" id="KW-0934">Plastid</keyword>
<accession>A0A0G4H1R8</accession>
<feature type="region of interest" description="Disordered" evidence="12">
    <location>
        <begin position="145"/>
        <end position="173"/>
    </location>
</feature>
<evidence type="ECO:0000256" key="7">
    <source>
        <dbReference type="ARBA" id="ARBA00022692"/>
    </source>
</evidence>
<reference evidence="14" key="1">
    <citation type="submission" date="2014-11" db="EMBL/GenBank/DDBJ databases">
        <authorList>
            <person name="Otto D Thomas"/>
            <person name="Naeem Raeece"/>
        </authorList>
    </citation>
    <scope>NUCLEOTIDE SEQUENCE</scope>
</reference>
<gene>
    <name evidence="14" type="ORF">Cvel_5565</name>
</gene>
<evidence type="ECO:0000256" key="5">
    <source>
        <dbReference type="ARBA" id="ARBA00022640"/>
    </source>
</evidence>
<evidence type="ECO:0000256" key="1">
    <source>
        <dbReference type="ARBA" id="ARBA00004141"/>
    </source>
</evidence>
<evidence type="ECO:0000256" key="13">
    <source>
        <dbReference type="SAM" id="Phobius"/>
    </source>
</evidence>
<feature type="transmembrane region" description="Helical" evidence="13">
    <location>
        <begin position="738"/>
        <end position="760"/>
    </location>
</feature>
<feature type="region of interest" description="Disordered" evidence="12">
    <location>
        <begin position="1"/>
        <end position="46"/>
    </location>
</feature>
<evidence type="ECO:0000256" key="3">
    <source>
        <dbReference type="ARBA" id="ARBA00007931"/>
    </source>
</evidence>
<dbReference type="InterPro" id="IPR044838">
    <property type="entry name" value="EGY1-like"/>
</dbReference>
<dbReference type="PANTHER" id="PTHR31412">
    <property type="entry name" value="ZINC METALLOPROTEASE EGY1"/>
    <property type="match status" value="1"/>
</dbReference>
<sequence length="837" mass="91620">MSESDSMHNSSRREQKEVRSSPTRRQPASAERWLIPKEKGKSQHRGDVGALEALWGLWVSPLPLAARKLMGALEEPAVSESAQASAWNQTVYHQAAQASPPGPIGLTGVSFLKGIPSDTSSVQRVRLHRTTNTPALRRPVLSIIRSEADDKESPVTTDGQTPSPVDPYADLKNSHDPEVMRMEAERERLLKMAAALREQVQVDSDQLTQQMAQRREQSDRETAEVIRQLQETSASRLPGVVKKLLEDGKLTEETLLRIDVMQRESPSTEKPEWVFLEDSIIRAVQSVDPEKARKFTRAIGTKRMEEGLPDLISDSSSTGGEAIEEPLAEDLRALLMPWTRDPEAKNDTNEDGGFSLRDFVTGIIPFWLPQQIKFRVERRRPEGANNQTFGSLFRPPVGADGRLFGLDLDSVKKFSKDDINFLRSKVVECGFDTDMTRESAFALCFRGSPDSDKEIDYAELKKKFAELRKAVEENERTRDVGLYLFREGDLTPDPTKGPQEVIAEGMSPFRPCVLALLKPAFGENAATWWNNPFVKVIANIFTIFFWGKGLFDGALLTNPENFITALGPPVVGVIAIGVAVLIAAVRYLTHTAVASSKGAKLTTPLGIGWDVLGFLGFHFEPDSVIESWDEMFDICVSGILAGFVLSAVGMVVGMGQTVGADIDVAGGWPLVPASFFHNNLPLGILTTLFDPSLISQPQNVMVPISPLLFGSWWGFLGTALAGLPFSASPGGRMASASLGGSLPGLVGQLPAIVFFISGFLNEDPVALYYSAIAAFLIGFEKPFLKDNISPVGPVRQSIFFLTALVSILTCLPFDMFVSLQTSDPQQLQMMKALGGGV</sequence>
<dbReference type="PANTHER" id="PTHR31412:SF0">
    <property type="entry name" value="ZINC METALLOPROTEASE EGY1, CHLOROPLASTIC-RELATED"/>
    <property type="match status" value="1"/>
</dbReference>
<evidence type="ECO:0000256" key="4">
    <source>
        <dbReference type="ARBA" id="ARBA00022528"/>
    </source>
</evidence>
<comment type="subcellular location">
    <subcellularLocation>
        <location evidence="1">Membrane</location>
        <topology evidence="1">Multi-pass membrane protein</topology>
    </subcellularLocation>
    <subcellularLocation>
        <location evidence="2">Plastid</location>
        <location evidence="2">Chloroplast</location>
    </subcellularLocation>
</comment>
<evidence type="ECO:0000256" key="12">
    <source>
        <dbReference type="SAM" id="MobiDB-lite"/>
    </source>
</evidence>
<keyword evidence="10 13" id="KW-1133">Transmembrane helix</keyword>
<keyword evidence="4" id="KW-0150">Chloroplast</keyword>
<proteinExistence type="inferred from homology"/>
<dbReference type="VEuPathDB" id="CryptoDB:Cvel_5565"/>
<dbReference type="GO" id="GO:0009507">
    <property type="term" value="C:chloroplast"/>
    <property type="evidence" value="ECO:0007669"/>
    <property type="project" value="UniProtKB-SubCell"/>
</dbReference>
<feature type="compositionally biased region" description="Basic and acidic residues" evidence="12">
    <location>
        <begin position="34"/>
        <end position="46"/>
    </location>
</feature>
<evidence type="ECO:0000256" key="10">
    <source>
        <dbReference type="ARBA" id="ARBA00022989"/>
    </source>
</evidence>
<dbReference type="AlphaFoldDB" id="A0A0G4H1R8"/>
<evidence type="ECO:0000256" key="6">
    <source>
        <dbReference type="ARBA" id="ARBA00022670"/>
    </source>
</evidence>
<evidence type="ECO:0000256" key="2">
    <source>
        <dbReference type="ARBA" id="ARBA00004229"/>
    </source>
</evidence>
<feature type="transmembrane region" description="Helical" evidence="13">
    <location>
        <begin position="766"/>
        <end position="784"/>
    </location>
</feature>
<keyword evidence="6" id="KW-0645">Protease</keyword>
<dbReference type="EMBL" id="CDMZ01001787">
    <property type="protein sequence ID" value="CEM37571.1"/>
    <property type="molecule type" value="Genomic_DNA"/>
</dbReference>
<organism evidence="14">
    <name type="scientific">Chromera velia CCMP2878</name>
    <dbReference type="NCBI Taxonomy" id="1169474"/>
    <lineage>
        <taxon>Eukaryota</taxon>
        <taxon>Sar</taxon>
        <taxon>Alveolata</taxon>
        <taxon>Colpodellida</taxon>
        <taxon>Chromeraceae</taxon>
        <taxon>Chromera</taxon>
    </lineage>
</organism>
<feature type="transmembrane region" description="Helical" evidence="13">
    <location>
        <begin position="796"/>
        <end position="819"/>
    </location>
</feature>
<keyword evidence="7 13" id="KW-0812">Transmembrane</keyword>
<keyword evidence="11 13" id="KW-0472">Membrane</keyword>
<evidence type="ECO:0000256" key="8">
    <source>
        <dbReference type="ARBA" id="ARBA00022801"/>
    </source>
</evidence>
<keyword evidence="8" id="KW-0378">Hydrolase</keyword>
<name>A0A0G4H1R8_9ALVE</name>
<feature type="transmembrane region" description="Helical" evidence="13">
    <location>
        <begin position="631"/>
        <end position="652"/>
    </location>
</feature>
<dbReference type="GO" id="GO:0016020">
    <property type="term" value="C:membrane"/>
    <property type="evidence" value="ECO:0007669"/>
    <property type="project" value="UniProtKB-SubCell"/>
</dbReference>
<protein>
    <submittedName>
        <fullName evidence="14">Uncharacterized protein</fullName>
    </submittedName>
</protein>
<comment type="similarity">
    <text evidence="3">Belongs to the peptidase M50B family.</text>
</comment>
<evidence type="ECO:0000256" key="11">
    <source>
        <dbReference type="ARBA" id="ARBA00023136"/>
    </source>
</evidence>
<feature type="compositionally biased region" description="Polar residues" evidence="12">
    <location>
        <begin position="154"/>
        <end position="163"/>
    </location>
</feature>
<evidence type="ECO:0000313" key="14">
    <source>
        <dbReference type="EMBL" id="CEM37571.1"/>
    </source>
</evidence>
<dbReference type="GO" id="GO:0006508">
    <property type="term" value="P:proteolysis"/>
    <property type="evidence" value="ECO:0007669"/>
    <property type="project" value="UniProtKB-KW"/>
</dbReference>
<evidence type="ECO:0000256" key="9">
    <source>
        <dbReference type="ARBA" id="ARBA00022946"/>
    </source>
</evidence>
<feature type="transmembrane region" description="Helical" evidence="13">
    <location>
        <begin position="704"/>
        <end position="726"/>
    </location>
</feature>
<feature type="transmembrane region" description="Helical" evidence="13">
    <location>
        <begin position="566"/>
        <end position="589"/>
    </location>
</feature>
<dbReference type="GO" id="GO:0008233">
    <property type="term" value="F:peptidase activity"/>
    <property type="evidence" value="ECO:0007669"/>
    <property type="project" value="UniProtKB-KW"/>
</dbReference>
<keyword evidence="9" id="KW-0809">Transit peptide</keyword>